<feature type="region of interest" description="Disordered" evidence="1">
    <location>
        <begin position="274"/>
        <end position="319"/>
    </location>
</feature>
<dbReference type="KEGG" id="ssl:SS1G_02957"/>
<proteinExistence type="predicted"/>
<reference evidence="3" key="1">
    <citation type="journal article" date="2011" name="PLoS Genet.">
        <title>Genomic analysis of the necrotrophic fungal pathogens Sclerotinia sclerotiorum and Botrytis cinerea.</title>
        <authorList>
            <person name="Amselem J."/>
            <person name="Cuomo C.A."/>
            <person name="van Kan J.A."/>
            <person name="Viaud M."/>
            <person name="Benito E.P."/>
            <person name="Couloux A."/>
            <person name="Coutinho P.M."/>
            <person name="de Vries R.P."/>
            <person name="Dyer P.S."/>
            <person name="Fillinger S."/>
            <person name="Fournier E."/>
            <person name="Gout L."/>
            <person name="Hahn M."/>
            <person name="Kohn L."/>
            <person name="Lapalu N."/>
            <person name="Plummer K.M."/>
            <person name="Pradier J.M."/>
            <person name="Quevillon E."/>
            <person name="Sharon A."/>
            <person name="Simon A."/>
            <person name="ten Have A."/>
            <person name="Tudzynski B."/>
            <person name="Tudzynski P."/>
            <person name="Wincker P."/>
            <person name="Andrew M."/>
            <person name="Anthouard V."/>
            <person name="Beever R.E."/>
            <person name="Beffa R."/>
            <person name="Benoit I."/>
            <person name="Bouzid O."/>
            <person name="Brault B."/>
            <person name="Chen Z."/>
            <person name="Choquer M."/>
            <person name="Collemare J."/>
            <person name="Cotton P."/>
            <person name="Danchin E.G."/>
            <person name="Da Silva C."/>
            <person name="Gautier A."/>
            <person name="Giraud C."/>
            <person name="Giraud T."/>
            <person name="Gonzalez C."/>
            <person name="Grossetete S."/>
            <person name="Guldener U."/>
            <person name="Henrissat B."/>
            <person name="Howlett B.J."/>
            <person name="Kodira C."/>
            <person name="Kretschmer M."/>
            <person name="Lappartient A."/>
            <person name="Leroch M."/>
            <person name="Levis C."/>
            <person name="Mauceli E."/>
            <person name="Neuveglise C."/>
            <person name="Oeser B."/>
            <person name="Pearson M."/>
            <person name="Poulain J."/>
            <person name="Poussereau N."/>
            <person name="Quesneville H."/>
            <person name="Rascle C."/>
            <person name="Schumacher J."/>
            <person name="Segurens B."/>
            <person name="Sexton A."/>
            <person name="Silva E."/>
            <person name="Sirven C."/>
            <person name="Soanes D.M."/>
            <person name="Talbot N.J."/>
            <person name="Templeton M."/>
            <person name="Yandava C."/>
            <person name="Yarden O."/>
            <person name="Zeng Q."/>
            <person name="Rollins J.A."/>
            <person name="Lebrun M.H."/>
            <person name="Dickman M."/>
        </authorList>
    </citation>
    <scope>NUCLEOTIDE SEQUENCE [LARGE SCALE GENOMIC DNA]</scope>
    <source>
        <strain evidence="3">ATCC 18683 / 1980 / Ss-1</strain>
    </source>
</reference>
<dbReference type="RefSeq" id="XP_001596734.1">
    <property type="nucleotide sequence ID" value="XM_001596684.1"/>
</dbReference>
<feature type="compositionally biased region" description="Basic and acidic residues" evidence="1">
    <location>
        <begin position="177"/>
        <end position="188"/>
    </location>
</feature>
<evidence type="ECO:0000313" key="2">
    <source>
        <dbReference type="EMBL" id="EDO00097.1"/>
    </source>
</evidence>
<feature type="region of interest" description="Disordered" evidence="1">
    <location>
        <begin position="372"/>
        <end position="394"/>
    </location>
</feature>
<name>A7ECB8_SCLS1</name>
<feature type="compositionally biased region" description="Polar residues" evidence="1">
    <location>
        <begin position="421"/>
        <end position="431"/>
    </location>
</feature>
<organism evidence="2 3">
    <name type="scientific">Sclerotinia sclerotiorum (strain ATCC 18683 / 1980 / Ss-1)</name>
    <name type="common">White mold</name>
    <name type="synonym">Whetzelinia sclerotiorum</name>
    <dbReference type="NCBI Taxonomy" id="665079"/>
    <lineage>
        <taxon>Eukaryota</taxon>
        <taxon>Fungi</taxon>
        <taxon>Dikarya</taxon>
        <taxon>Ascomycota</taxon>
        <taxon>Pezizomycotina</taxon>
        <taxon>Leotiomycetes</taxon>
        <taxon>Helotiales</taxon>
        <taxon>Sclerotiniaceae</taxon>
        <taxon>Sclerotinia</taxon>
    </lineage>
</organism>
<feature type="region of interest" description="Disordered" evidence="1">
    <location>
        <begin position="132"/>
        <end position="188"/>
    </location>
</feature>
<feature type="region of interest" description="Disordered" evidence="1">
    <location>
        <begin position="88"/>
        <end position="118"/>
    </location>
</feature>
<dbReference type="GeneID" id="5493009"/>
<dbReference type="AlphaFoldDB" id="A7ECB8"/>
<sequence length="431" mass="48046">MCVKKFWATPATTAVLPTSSNAQQLQNENFPPCSIMAEQPVFANQFCHGCMRVSWNMQVIAEENAHRERHERGECSCEVIFDRAERERREKERDLRQEGRERVRRENGGREVQKERERGVRALREDGEELETRELRREVERSESRRDGNARVGTNGRGRGRDTVTEKVNNMNNGEGRNGRMEESRDDTGMMRGSHGDFTMGAASSEYSDPRPSDPASLHQYFHVANQMGNIGHGYMNLMTGVTDGIPISNPPLMTDLSPMHGNMMIIPPSPRMNNMGSPSYQSPAMAPSNYSDGNNSSATRGNQYSWGANSEPNALAGNMDHRSYNQTVQTRIQYPTTPEFAEPIPYPQHQNIDFNAQRNAYNYVGYRMDRPNGITNGSPQARAQGPGSVSMTDHQTMGTFIRAPTFSPLPGGAPGAGMASNFSRPGSNAF</sequence>
<evidence type="ECO:0000256" key="1">
    <source>
        <dbReference type="SAM" id="MobiDB-lite"/>
    </source>
</evidence>
<dbReference type="EMBL" id="CH476623">
    <property type="protein sequence ID" value="EDO00097.1"/>
    <property type="molecule type" value="Genomic_DNA"/>
</dbReference>
<dbReference type="Proteomes" id="UP000001312">
    <property type="component" value="Unassembled WGS sequence"/>
</dbReference>
<feature type="region of interest" description="Disordered" evidence="1">
    <location>
        <begin position="406"/>
        <end position="431"/>
    </location>
</feature>
<gene>
    <name evidence="2" type="ORF">SS1G_02957</name>
</gene>
<dbReference type="STRING" id="665079.A7ECB8"/>
<evidence type="ECO:0000313" key="3">
    <source>
        <dbReference type="Proteomes" id="UP000001312"/>
    </source>
</evidence>
<feature type="compositionally biased region" description="Polar residues" evidence="1">
    <location>
        <begin position="274"/>
        <end position="313"/>
    </location>
</feature>
<accession>A7ECB8</accession>
<keyword evidence="3" id="KW-1185">Reference proteome</keyword>
<feature type="compositionally biased region" description="Basic and acidic residues" evidence="1">
    <location>
        <begin position="132"/>
        <end position="149"/>
    </location>
</feature>
<dbReference type="InParanoid" id="A7ECB8"/>
<dbReference type="HOGENOM" id="CLU_039847_0_0_1"/>
<feature type="compositionally biased region" description="Polar residues" evidence="1">
    <location>
        <begin position="374"/>
        <end position="394"/>
    </location>
</feature>
<protein>
    <submittedName>
        <fullName evidence="2">Uncharacterized protein</fullName>
    </submittedName>
</protein>